<gene>
    <name evidence="6" type="ORF">CSC94_08085</name>
</gene>
<dbReference type="PANTHER" id="PTHR43280">
    <property type="entry name" value="ARAC-FAMILY TRANSCRIPTIONAL REGULATOR"/>
    <property type="match status" value="1"/>
</dbReference>
<dbReference type="PROSITE" id="PS01124">
    <property type="entry name" value="HTH_ARAC_FAMILY_2"/>
    <property type="match status" value="1"/>
</dbReference>
<evidence type="ECO:0000259" key="5">
    <source>
        <dbReference type="PROSITE" id="PS01124"/>
    </source>
</evidence>
<dbReference type="SMART" id="SM00342">
    <property type="entry name" value="HTH_ARAC"/>
    <property type="match status" value="1"/>
</dbReference>
<dbReference type="InterPro" id="IPR037923">
    <property type="entry name" value="HTH-like"/>
</dbReference>
<keyword evidence="7" id="KW-1185">Reference proteome</keyword>
<dbReference type="InterPro" id="IPR003313">
    <property type="entry name" value="AraC-bd"/>
</dbReference>
<dbReference type="GO" id="GO:0043565">
    <property type="term" value="F:sequence-specific DNA binding"/>
    <property type="evidence" value="ECO:0007669"/>
    <property type="project" value="InterPro"/>
</dbReference>
<dbReference type="GO" id="GO:0003700">
    <property type="term" value="F:DNA-binding transcription factor activity"/>
    <property type="evidence" value="ECO:0007669"/>
    <property type="project" value="InterPro"/>
</dbReference>
<keyword evidence="3" id="KW-0010">Activator</keyword>
<dbReference type="Proteomes" id="UP000221168">
    <property type="component" value="Unassembled WGS sequence"/>
</dbReference>
<reference evidence="6 7" key="1">
    <citation type="submission" date="2017-10" db="EMBL/GenBank/DDBJ databases">
        <title>Sedimentibacterium mangrovi gen. nov., sp. nov., a novel member of family Phyllobacteriacea isolated from mangrove sediment.</title>
        <authorList>
            <person name="Liao H."/>
            <person name="Tian Y."/>
        </authorList>
    </citation>
    <scope>NUCLEOTIDE SEQUENCE [LARGE SCALE GENOMIC DNA]</scope>
    <source>
        <strain evidence="6 7">X9-2-2</strain>
    </source>
</reference>
<dbReference type="InterPro" id="IPR020449">
    <property type="entry name" value="Tscrpt_reg_AraC-type_HTH"/>
</dbReference>
<dbReference type="OrthoDB" id="9814125at2"/>
<dbReference type="Pfam" id="PF12833">
    <property type="entry name" value="HTH_18"/>
    <property type="match status" value="1"/>
</dbReference>
<dbReference type="InterPro" id="IPR009057">
    <property type="entry name" value="Homeodomain-like_sf"/>
</dbReference>
<sequence length="306" mass="33418">MDRLAYRLYKSNMSSTRDHHRILNFNLFGEAGDLPDVVHCETIASRSRLNDWEFAPHRHARLHQVLLVADGGGTARIEGRTIPLSPMTLINVAVGDVHGFSFMPGTEGWVVTFAAEMLDQSLIPSEGVSAALTQSFTGRAGAGECAVMEAIFAEHGSRAYGRAQMLRALGLQLLTLAARAMVGGADLSLPALGEGEGNRAAQLLRRFDALLEAHFFDHWTVADYASALSVTPQHLSRVLREATGEPASKAIEARIIREARRNLVFTNLPVTTIAYELGYSDPAYFSRVFTRATGHSPVAFRQKAND</sequence>
<proteinExistence type="predicted"/>
<dbReference type="CDD" id="cd06999">
    <property type="entry name" value="cupin_HpaA-like_N"/>
    <property type="match status" value="1"/>
</dbReference>
<evidence type="ECO:0000256" key="1">
    <source>
        <dbReference type="ARBA" id="ARBA00023015"/>
    </source>
</evidence>
<dbReference type="InterPro" id="IPR047264">
    <property type="entry name" value="Cupin_HpaA-like_N"/>
</dbReference>
<comment type="caution">
    <text evidence="6">The sequence shown here is derived from an EMBL/GenBank/DDBJ whole genome shotgun (WGS) entry which is preliminary data.</text>
</comment>
<dbReference type="SUPFAM" id="SSF51215">
    <property type="entry name" value="Regulatory protein AraC"/>
    <property type="match status" value="1"/>
</dbReference>
<evidence type="ECO:0000313" key="7">
    <source>
        <dbReference type="Proteomes" id="UP000221168"/>
    </source>
</evidence>
<evidence type="ECO:0000256" key="2">
    <source>
        <dbReference type="ARBA" id="ARBA00023125"/>
    </source>
</evidence>
<evidence type="ECO:0000256" key="3">
    <source>
        <dbReference type="ARBA" id="ARBA00023159"/>
    </source>
</evidence>
<dbReference type="EMBL" id="PDVP01000003">
    <property type="protein sequence ID" value="PHP67648.1"/>
    <property type="molecule type" value="Genomic_DNA"/>
</dbReference>
<keyword evidence="1" id="KW-0805">Transcription regulation</keyword>
<organism evidence="6 7">
    <name type="scientific">Zhengella mangrovi</name>
    <dbReference type="NCBI Taxonomy" id="1982044"/>
    <lineage>
        <taxon>Bacteria</taxon>
        <taxon>Pseudomonadati</taxon>
        <taxon>Pseudomonadota</taxon>
        <taxon>Alphaproteobacteria</taxon>
        <taxon>Hyphomicrobiales</taxon>
        <taxon>Notoacmeibacteraceae</taxon>
        <taxon>Zhengella</taxon>
    </lineage>
</organism>
<dbReference type="PRINTS" id="PR00032">
    <property type="entry name" value="HTHARAC"/>
</dbReference>
<dbReference type="SUPFAM" id="SSF46689">
    <property type="entry name" value="Homeodomain-like"/>
    <property type="match status" value="1"/>
</dbReference>
<dbReference type="Pfam" id="PF02311">
    <property type="entry name" value="AraC_binding"/>
    <property type="match status" value="1"/>
</dbReference>
<feature type="domain" description="HTH araC/xylS-type" evidence="5">
    <location>
        <begin position="205"/>
        <end position="303"/>
    </location>
</feature>
<dbReference type="AlphaFoldDB" id="A0A2G1QR00"/>
<accession>A0A2G1QR00</accession>
<name>A0A2G1QR00_9HYPH</name>
<dbReference type="Gene3D" id="1.10.10.60">
    <property type="entry name" value="Homeodomain-like"/>
    <property type="match status" value="1"/>
</dbReference>
<evidence type="ECO:0000313" key="6">
    <source>
        <dbReference type="EMBL" id="PHP67648.1"/>
    </source>
</evidence>
<dbReference type="PANTHER" id="PTHR43280:SF32">
    <property type="entry name" value="TRANSCRIPTIONAL REGULATORY PROTEIN"/>
    <property type="match status" value="1"/>
</dbReference>
<keyword evidence="2" id="KW-0238">DNA-binding</keyword>
<dbReference type="InterPro" id="IPR014710">
    <property type="entry name" value="RmlC-like_jellyroll"/>
</dbReference>
<dbReference type="InterPro" id="IPR018060">
    <property type="entry name" value="HTH_AraC"/>
</dbReference>
<protein>
    <submittedName>
        <fullName evidence="6">AraC family transcriptional regulator</fullName>
    </submittedName>
</protein>
<evidence type="ECO:0000256" key="4">
    <source>
        <dbReference type="ARBA" id="ARBA00023163"/>
    </source>
</evidence>
<keyword evidence="4" id="KW-0804">Transcription</keyword>
<dbReference type="Gene3D" id="2.60.120.10">
    <property type="entry name" value="Jelly Rolls"/>
    <property type="match status" value="1"/>
</dbReference>